<accession>A0ABR9XQ67</accession>
<evidence type="ECO:0000313" key="1">
    <source>
        <dbReference type="EMBL" id="MBF0635951.1"/>
    </source>
</evidence>
<name>A0ABR9XQ67_9CHLB</name>
<sequence>MKPICIGDYCFNHHHLWIQYHKYLPQFVEVAVEVFYPRDRQADGLIMFNHGFLIGTDLFYLPKKIAGSLLNDNPLFGVHPSAYYNYSRAAIDNNWAMAFVTATHLQASGLPWSDFGGNPRVGQEAFAVASYLIKYGATDEFYKGDEHYENTAFFDRGVIEEARFLRSNNVVFAGHSVGGAHAQVAATGFKAMQDIGKRNMQLFDPVIYDRELLPKYSRSLSSWNEQDIAQPVGLLQLSPVDQKIWPLAPGMRPYREALAEKPMPELMIIGDCDCACLDSSAPPAWSPDSGTASQFSQLAPEHSDSWSIVANLSNGSHCGYLTECDEKCQLADGDCKRCKDQNPWKAGDEEAEFTNELIRRFLGIYEPGQPFSGDFCQWVQSDVITWLNTENPMGAITMKPFSDNRYIEYASPSRCSG</sequence>
<dbReference type="Proteomes" id="UP000619838">
    <property type="component" value="Unassembled WGS sequence"/>
</dbReference>
<dbReference type="RefSeq" id="WP_175187108.1">
    <property type="nucleotide sequence ID" value="NZ_JABVZQ010000004.1"/>
</dbReference>
<comment type="caution">
    <text evidence="1">The sequence shown here is derived from an EMBL/GenBank/DDBJ whole genome shotgun (WGS) entry which is preliminary data.</text>
</comment>
<dbReference type="EMBL" id="JADGII010000002">
    <property type="protein sequence ID" value="MBF0635951.1"/>
    <property type="molecule type" value="Genomic_DNA"/>
</dbReference>
<reference evidence="1 2" key="1">
    <citation type="journal article" date="2020" name="Microorganisms">
        <title>Simultaneous Genome Sequencing of Prosthecochloris ethylica and Desulfuromonas acetoxidans within a Syntrophic Mixture Reveals Unique Pili and Protein Interactions.</title>
        <authorList>
            <person name="Kyndt J.A."/>
            <person name="Van Beeumen J.J."/>
            <person name="Meyer T.E."/>
        </authorList>
    </citation>
    <scope>NUCLEOTIDE SEQUENCE [LARGE SCALE GENOMIC DNA]</scope>
    <source>
        <strain evidence="1 2">N3</strain>
    </source>
</reference>
<keyword evidence="2" id="KW-1185">Reference proteome</keyword>
<organism evidence="1 2">
    <name type="scientific">Prosthecochloris ethylica</name>
    <dbReference type="NCBI Taxonomy" id="2743976"/>
    <lineage>
        <taxon>Bacteria</taxon>
        <taxon>Pseudomonadati</taxon>
        <taxon>Chlorobiota</taxon>
        <taxon>Chlorobiia</taxon>
        <taxon>Chlorobiales</taxon>
        <taxon>Chlorobiaceae</taxon>
        <taxon>Prosthecochloris</taxon>
    </lineage>
</organism>
<dbReference type="InterPro" id="IPR029058">
    <property type="entry name" value="AB_hydrolase_fold"/>
</dbReference>
<dbReference type="SUPFAM" id="SSF53474">
    <property type="entry name" value="alpha/beta-Hydrolases"/>
    <property type="match status" value="1"/>
</dbReference>
<evidence type="ECO:0000313" key="2">
    <source>
        <dbReference type="Proteomes" id="UP000619838"/>
    </source>
</evidence>
<protein>
    <submittedName>
        <fullName evidence="1">Uncharacterized protein</fullName>
    </submittedName>
</protein>
<gene>
    <name evidence="1" type="ORF">INT08_01965</name>
</gene>
<proteinExistence type="predicted"/>